<organism evidence="3 4">
    <name type="scientific">Sinanodonta woodiana</name>
    <name type="common">Chinese pond mussel</name>
    <name type="synonym">Anodonta woodiana</name>
    <dbReference type="NCBI Taxonomy" id="1069815"/>
    <lineage>
        <taxon>Eukaryota</taxon>
        <taxon>Metazoa</taxon>
        <taxon>Spiralia</taxon>
        <taxon>Lophotrochozoa</taxon>
        <taxon>Mollusca</taxon>
        <taxon>Bivalvia</taxon>
        <taxon>Autobranchia</taxon>
        <taxon>Heteroconchia</taxon>
        <taxon>Palaeoheterodonta</taxon>
        <taxon>Unionida</taxon>
        <taxon>Unionoidea</taxon>
        <taxon>Unionidae</taxon>
        <taxon>Unioninae</taxon>
        <taxon>Sinanodonta</taxon>
    </lineage>
</organism>
<evidence type="ECO:0000313" key="4">
    <source>
        <dbReference type="Proteomes" id="UP001634394"/>
    </source>
</evidence>
<dbReference type="InterPro" id="IPR026664">
    <property type="entry name" value="Stereocilin-rel"/>
</dbReference>
<protein>
    <submittedName>
        <fullName evidence="3">Uncharacterized protein</fullName>
    </submittedName>
</protein>
<keyword evidence="2" id="KW-0325">Glycoprotein</keyword>
<evidence type="ECO:0000256" key="2">
    <source>
        <dbReference type="ARBA" id="ARBA00023180"/>
    </source>
</evidence>
<comment type="caution">
    <text evidence="3">The sequence shown here is derived from an EMBL/GenBank/DDBJ whole genome shotgun (WGS) entry which is preliminary data.</text>
</comment>
<gene>
    <name evidence="3" type="ORF">ACJMK2_034043</name>
</gene>
<keyword evidence="4" id="KW-1185">Reference proteome</keyword>
<proteinExistence type="predicted"/>
<sequence>MDLADIYNDVMAAENGQNNSFQEQPYPLQNFTDENIICLKHNFFMMYRNLEKIEYEVKILCDSLFKKYSDIANMKTFSKVLFMMFCAPVRTCQAVPNNFVQDNIEQLREIPWPCNPFMTKQDPRRQMVQRAFFTAEPCGRIFAEKAVSNGKNALDIKTEVDWQRMGPLSSCLSDDYLFRAAQVLNCSLVADALHEGLLSQKVADAVKERCLETPHDPAHVTCTDLKSMGGFISTLSMRFFEGIPKNETCEPSCVQFLKDSLALPVNIKKTFLRMCYGGDGVVLNAATIAELGGDIAKLPMKKIGEISGKDILNNMQAIKETIDMDMTNKGNRAAVLTKMAGKIMEAGGIKELAKHEEFMQTISVRDLKSSITDVVKDLGLDDPEFIPNFPDSQNKFLMKKMLDDKPADNFTVDDLRAMKSLVKGFMSYDIQNLGSSDLMEKAAVLCEQSNWPVQSMTLETCMSVCNLVGTCDNFRCFNPLHRKHFATACIQCMGAVGKRPLSAVNADRLGANIIQNLSPIQLNTLISAEVVRTRQSYFKDACLLPDQMAVLRTKLIGVFGSTSTWNLDTISDVGSNIQFLASSEQKLIDKTHLYSILENISVELNPTSEESLRLRECCERWFSPEEKTKVDEARRSVGVTLKDAIVYQLSLNSRRKRAVASFTCTHIKAMGEAFAKEATIDEVNAIQNSEFTSCLQTISSMSGWSSDLLTALLAKSVQILGDVCNMTTDEFVSLNYISTALSAEKISCLPLDSDDIVAAIGQYSTWSSSQLSLLASSYMTLRSLADLENITTTEITSLGHILCGFTTEILASIPPSIIGASGQAIGKLEQCPTAQLQAIKQLASQVSAYGPVANWTAADVSELGIVLAGLTGDEIQQLSSAAIEGIEADIIPKIPPNVLAAMTIAQLAKFSDIQTASITVAQKAAMSAAKKAGLPNLKAVYLSNKAMMDSGSFRHAFGVIILYLFLHLIEM</sequence>
<keyword evidence="1" id="KW-0732">Signal</keyword>
<evidence type="ECO:0000313" key="3">
    <source>
        <dbReference type="EMBL" id="KAL3876172.1"/>
    </source>
</evidence>
<dbReference type="Proteomes" id="UP001634394">
    <property type="component" value="Unassembled WGS sequence"/>
</dbReference>
<reference evidence="3 4" key="1">
    <citation type="submission" date="2024-11" db="EMBL/GenBank/DDBJ databases">
        <title>Chromosome-level genome assembly of the freshwater bivalve Anodonta woodiana.</title>
        <authorList>
            <person name="Chen X."/>
        </authorList>
    </citation>
    <scope>NUCLEOTIDE SEQUENCE [LARGE SCALE GENOMIC DNA]</scope>
    <source>
        <strain evidence="3">MN2024</strain>
        <tissue evidence="3">Gills</tissue>
    </source>
</reference>
<evidence type="ECO:0000256" key="1">
    <source>
        <dbReference type="ARBA" id="ARBA00022729"/>
    </source>
</evidence>
<dbReference type="AlphaFoldDB" id="A0ABD3WTU6"/>
<name>A0ABD3WTU6_SINWO</name>
<dbReference type="EMBL" id="JBJQND010000005">
    <property type="protein sequence ID" value="KAL3876172.1"/>
    <property type="molecule type" value="Genomic_DNA"/>
</dbReference>
<accession>A0ABD3WTU6</accession>
<dbReference type="PANTHER" id="PTHR23412">
    <property type="entry name" value="STEREOCILIN RELATED"/>
    <property type="match status" value="1"/>
</dbReference>
<dbReference type="PANTHER" id="PTHR23412:SF17">
    <property type="entry name" value="OTOANCORIN"/>
    <property type="match status" value="1"/>
</dbReference>